<comment type="function">
    <text evidence="5">An accessory protein needed during the final step in the assembly of 30S ribosomal subunit, possibly for assembly of the head region. Essential for efficient processing of 16S rRNA. May be needed both before and after RbfA during the maturation of 16S rRNA. It has affinity for free ribosomal 30S subunits but not for 70S ribosomes.</text>
</comment>
<organism evidence="9 10">
    <name type="scientific">Trichocoleus desertorum GB2-A4</name>
    <dbReference type="NCBI Taxonomy" id="2933944"/>
    <lineage>
        <taxon>Bacteria</taxon>
        <taxon>Bacillati</taxon>
        <taxon>Cyanobacteriota</taxon>
        <taxon>Cyanophyceae</taxon>
        <taxon>Leptolyngbyales</taxon>
        <taxon>Trichocoleusaceae</taxon>
        <taxon>Trichocoleus</taxon>
    </lineage>
</organism>
<feature type="region of interest" description="Disordered" evidence="6">
    <location>
        <begin position="1"/>
        <end position="27"/>
    </location>
</feature>
<dbReference type="Pfam" id="PF24986">
    <property type="entry name" value="PRC_RimM"/>
    <property type="match status" value="1"/>
</dbReference>
<dbReference type="NCBIfam" id="TIGR02273">
    <property type="entry name" value="16S_RimM"/>
    <property type="match status" value="1"/>
</dbReference>
<keyword evidence="2 5" id="KW-0690">Ribosome biogenesis</keyword>
<proteinExistence type="inferred from homology"/>
<keyword evidence="10" id="KW-1185">Reference proteome</keyword>
<comment type="domain">
    <text evidence="5">The PRC barrel domain binds ribosomal protein uS19.</text>
</comment>
<dbReference type="InterPro" id="IPR056792">
    <property type="entry name" value="PRC_RimM"/>
</dbReference>
<dbReference type="SUPFAM" id="SSF50346">
    <property type="entry name" value="PRC-barrel domain"/>
    <property type="match status" value="1"/>
</dbReference>
<reference evidence="9 10" key="1">
    <citation type="submission" date="2022-04" db="EMBL/GenBank/DDBJ databases">
        <title>Positive selection, recombination, and allopatry shape intraspecific diversity of widespread and dominant cyanobacteria.</title>
        <authorList>
            <person name="Wei J."/>
            <person name="Shu W."/>
            <person name="Hu C."/>
        </authorList>
    </citation>
    <scope>NUCLEOTIDE SEQUENCE [LARGE SCALE GENOMIC DNA]</scope>
    <source>
        <strain evidence="9 10">GB2-A4</strain>
    </source>
</reference>
<dbReference type="Proteomes" id="UP001464891">
    <property type="component" value="Unassembled WGS sequence"/>
</dbReference>
<evidence type="ECO:0000256" key="2">
    <source>
        <dbReference type="ARBA" id="ARBA00022517"/>
    </source>
</evidence>
<dbReference type="InterPro" id="IPR011033">
    <property type="entry name" value="PRC_barrel-like_sf"/>
</dbReference>
<gene>
    <name evidence="5 9" type="primary">rimM</name>
    <name evidence="9" type="ORF">NC998_06180</name>
</gene>
<evidence type="ECO:0000256" key="1">
    <source>
        <dbReference type="ARBA" id="ARBA00022490"/>
    </source>
</evidence>
<dbReference type="Gene3D" id="2.40.30.60">
    <property type="entry name" value="RimM"/>
    <property type="match status" value="1"/>
</dbReference>
<comment type="caution">
    <text evidence="9">The sequence shown here is derived from an EMBL/GenBank/DDBJ whole genome shotgun (WGS) entry which is preliminary data.</text>
</comment>
<dbReference type="Pfam" id="PF01782">
    <property type="entry name" value="RimM"/>
    <property type="match status" value="1"/>
</dbReference>
<dbReference type="Gene3D" id="2.30.30.240">
    <property type="entry name" value="PRC-barrel domain"/>
    <property type="match status" value="1"/>
</dbReference>
<keyword evidence="3 5" id="KW-0698">rRNA processing</keyword>
<sequence>MIRENPMSESRKTNPSQTNTTPPSLATVPEGWLQIGKIVAAQGLKGEVRVYPDSDFPERFEQPGTRWLLPTDATEPQPIELIKGRYLHGKNMYILQLAGISDRDQAEALKGCKLLVPESDRPQLEEGEFHVIDLIGLDVFDQATQALLGTVTDVIPAGNDLLEVKLVAPSNPKQPTVLVPFVKEIVPVVDLAARRVELTPPVGLIE</sequence>
<dbReference type="HAMAP" id="MF_00014">
    <property type="entry name" value="Ribosome_mat_RimM"/>
    <property type="match status" value="1"/>
</dbReference>
<dbReference type="PANTHER" id="PTHR33692:SF1">
    <property type="entry name" value="RIBOSOME MATURATION FACTOR RIMM"/>
    <property type="match status" value="1"/>
</dbReference>
<evidence type="ECO:0000313" key="9">
    <source>
        <dbReference type="EMBL" id="MEP0816678.1"/>
    </source>
</evidence>
<dbReference type="InterPro" id="IPR002676">
    <property type="entry name" value="RimM_N"/>
</dbReference>
<keyword evidence="1 5" id="KW-0963">Cytoplasm</keyword>
<evidence type="ECO:0000259" key="8">
    <source>
        <dbReference type="Pfam" id="PF24986"/>
    </source>
</evidence>
<accession>A0ABV0J4H2</accession>
<dbReference type="InterPro" id="IPR036976">
    <property type="entry name" value="RimM_N_sf"/>
</dbReference>
<comment type="subunit">
    <text evidence="5">Binds ribosomal protein uS19.</text>
</comment>
<evidence type="ECO:0000256" key="3">
    <source>
        <dbReference type="ARBA" id="ARBA00022552"/>
    </source>
</evidence>
<dbReference type="InterPro" id="IPR009000">
    <property type="entry name" value="Transl_B-barrel_sf"/>
</dbReference>
<feature type="domain" description="Ribosome maturation factor RimM PRC barrel" evidence="8">
    <location>
        <begin position="132"/>
        <end position="204"/>
    </location>
</feature>
<evidence type="ECO:0000256" key="5">
    <source>
        <dbReference type="HAMAP-Rule" id="MF_00014"/>
    </source>
</evidence>
<dbReference type="EMBL" id="JAMPKM010000002">
    <property type="protein sequence ID" value="MEP0816678.1"/>
    <property type="molecule type" value="Genomic_DNA"/>
</dbReference>
<dbReference type="PANTHER" id="PTHR33692">
    <property type="entry name" value="RIBOSOME MATURATION FACTOR RIMM"/>
    <property type="match status" value="1"/>
</dbReference>
<feature type="domain" description="RimM N-terminal" evidence="7">
    <location>
        <begin position="34"/>
        <end position="120"/>
    </location>
</feature>
<feature type="compositionally biased region" description="Low complexity" evidence="6">
    <location>
        <begin position="13"/>
        <end position="24"/>
    </location>
</feature>
<protein>
    <recommendedName>
        <fullName evidence="5">Ribosome maturation factor RimM</fullName>
    </recommendedName>
</protein>
<comment type="subcellular location">
    <subcellularLocation>
        <location evidence="5">Cytoplasm</location>
    </subcellularLocation>
</comment>
<keyword evidence="4 5" id="KW-0143">Chaperone</keyword>
<name>A0ABV0J4H2_9CYAN</name>
<evidence type="ECO:0000259" key="7">
    <source>
        <dbReference type="Pfam" id="PF01782"/>
    </source>
</evidence>
<evidence type="ECO:0000256" key="6">
    <source>
        <dbReference type="SAM" id="MobiDB-lite"/>
    </source>
</evidence>
<dbReference type="InterPro" id="IPR011961">
    <property type="entry name" value="RimM"/>
</dbReference>
<evidence type="ECO:0000256" key="4">
    <source>
        <dbReference type="ARBA" id="ARBA00023186"/>
    </source>
</evidence>
<evidence type="ECO:0000313" key="10">
    <source>
        <dbReference type="Proteomes" id="UP001464891"/>
    </source>
</evidence>
<comment type="similarity">
    <text evidence="5">Belongs to the RimM family.</text>
</comment>
<dbReference type="SUPFAM" id="SSF50447">
    <property type="entry name" value="Translation proteins"/>
    <property type="match status" value="1"/>
</dbReference>
<dbReference type="RefSeq" id="WP_190434213.1">
    <property type="nucleotide sequence ID" value="NZ_JAMPKM010000002.1"/>
</dbReference>